<organism evidence="1 2">
    <name type="scientific">Caerostris extrusa</name>
    <name type="common">Bark spider</name>
    <name type="synonym">Caerostris bankana</name>
    <dbReference type="NCBI Taxonomy" id="172846"/>
    <lineage>
        <taxon>Eukaryota</taxon>
        <taxon>Metazoa</taxon>
        <taxon>Ecdysozoa</taxon>
        <taxon>Arthropoda</taxon>
        <taxon>Chelicerata</taxon>
        <taxon>Arachnida</taxon>
        <taxon>Araneae</taxon>
        <taxon>Araneomorphae</taxon>
        <taxon>Entelegynae</taxon>
        <taxon>Araneoidea</taxon>
        <taxon>Araneidae</taxon>
        <taxon>Caerostris</taxon>
    </lineage>
</organism>
<name>A0AAV4XM94_CAEEX</name>
<keyword evidence="2" id="KW-1185">Reference proteome</keyword>
<protein>
    <submittedName>
        <fullName evidence="1">Uncharacterized protein</fullName>
    </submittedName>
</protein>
<comment type="caution">
    <text evidence="1">The sequence shown here is derived from an EMBL/GenBank/DDBJ whole genome shotgun (WGS) entry which is preliminary data.</text>
</comment>
<evidence type="ECO:0000313" key="2">
    <source>
        <dbReference type="Proteomes" id="UP001054945"/>
    </source>
</evidence>
<evidence type="ECO:0000313" key="1">
    <source>
        <dbReference type="EMBL" id="GIY95777.1"/>
    </source>
</evidence>
<sequence length="72" mass="8158">MERKPNQQYQARHSVRQDVTRFKASCDISDGRTVYGMCLLKSTFKFRSFLNHISHGAKSGDLVGPKSGVRID</sequence>
<dbReference type="AlphaFoldDB" id="A0AAV4XM94"/>
<dbReference type="Proteomes" id="UP001054945">
    <property type="component" value="Unassembled WGS sequence"/>
</dbReference>
<gene>
    <name evidence="1" type="ORF">CEXT_631591</name>
</gene>
<proteinExistence type="predicted"/>
<accession>A0AAV4XM94</accession>
<reference evidence="1 2" key="1">
    <citation type="submission" date="2021-06" db="EMBL/GenBank/DDBJ databases">
        <title>Caerostris extrusa draft genome.</title>
        <authorList>
            <person name="Kono N."/>
            <person name="Arakawa K."/>
        </authorList>
    </citation>
    <scope>NUCLEOTIDE SEQUENCE [LARGE SCALE GENOMIC DNA]</scope>
</reference>
<dbReference type="EMBL" id="BPLR01000576">
    <property type="protein sequence ID" value="GIY95777.1"/>
    <property type="molecule type" value="Genomic_DNA"/>
</dbReference>